<dbReference type="CDD" id="cd06779">
    <property type="entry name" value="cpPDZ_Deg_HtrA-like"/>
    <property type="match status" value="1"/>
</dbReference>
<dbReference type="RefSeq" id="WP_119765516.1">
    <property type="nucleotide sequence ID" value="NZ_QYUJ01000014.1"/>
</dbReference>
<dbReference type="SUPFAM" id="SSF50156">
    <property type="entry name" value="PDZ domain-like"/>
    <property type="match status" value="1"/>
</dbReference>
<dbReference type="EMBL" id="QYUJ01000014">
    <property type="protein sequence ID" value="RJF72922.1"/>
    <property type="molecule type" value="Genomic_DNA"/>
</dbReference>
<dbReference type="InterPro" id="IPR051201">
    <property type="entry name" value="Chloro_Bact_Ser_Proteases"/>
</dbReference>
<dbReference type="InterPro" id="IPR036034">
    <property type="entry name" value="PDZ_sf"/>
</dbReference>
<dbReference type="SUPFAM" id="SSF50494">
    <property type="entry name" value="Trypsin-like serine proteases"/>
    <property type="match status" value="1"/>
</dbReference>
<keyword evidence="1 4" id="KW-0645">Protease</keyword>
<proteinExistence type="predicted"/>
<dbReference type="Gene3D" id="2.30.42.10">
    <property type="match status" value="1"/>
</dbReference>
<dbReference type="Proteomes" id="UP000286287">
    <property type="component" value="Unassembled WGS sequence"/>
</dbReference>
<comment type="caution">
    <text evidence="4">The sequence shown here is derived from an EMBL/GenBank/DDBJ whole genome shotgun (WGS) entry which is preliminary data.</text>
</comment>
<dbReference type="PANTHER" id="PTHR43343">
    <property type="entry name" value="PEPTIDASE S12"/>
    <property type="match status" value="1"/>
</dbReference>
<dbReference type="PANTHER" id="PTHR43343:SF3">
    <property type="entry name" value="PROTEASE DO-LIKE 8, CHLOROPLASTIC"/>
    <property type="match status" value="1"/>
</dbReference>
<dbReference type="OrthoDB" id="73775at2"/>
<dbReference type="InterPro" id="IPR001478">
    <property type="entry name" value="PDZ"/>
</dbReference>
<dbReference type="InterPro" id="IPR001940">
    <property type="entry name" value="Peptidase_S1C"/>
</dbReference>
<keyword evidence="5" id="KW-1185">Reference proteome</keyword>
<evidence type="ECO:0000256" key="2">
    <source>
        <dbReference type="ARBA" id="ARBA00022801"/>
    </source>
</evidence>
<dbReference type="GO" id="GO:0004252">
    <property type="term" value="F:serine-type endopeptidase activity"/>
    <property type="evidence" value="ECO:0007669"/>
    <property type="project" value="InterPro"/>
</dbReference>
<evidence type="ECO:0000259" key="3">
    <source>
        <dbReference type="SMART" id="SM00228"/>
    </source>
</evidence>
<gene>
    <name evidence="4" type="ORF">D3875_16610</name>
</gene>
<dbReference type="PRINTS" id="PR00834">
    <property type="entry name" value="PROTEASES2C"/>
</dbReference>
<dbReference type="Gene3D" id="2.40.10.120">
    <property type="match status" value="1"/>
</dbReference>
<dbReference type="Pfam" id="PF13365">
    <property type="entry name" value="Trypsin_2"/>
    <property type="match status" value="1"/>
</dbReference>
<dbReference type="SMART" id="SM00228">
    <property type="entry name" value="PDZ"/>
    <property type="match status" value="1"/>
</dbReference>
<dbReference type="GO" id="GO:0006508">
    <property type="term" value="P:proteolysis"/>
    <property type="evidence" value="ECO:0007669"/>
    <property type="project" value="UniProtKB-KW"/>
</dbReference>
<accession>A0A418VA48</accession>
<name>A0A418VA48_9DEIO</name>
<dbReference type="InterPro" id="IPR009003">
    <property type="entry name" value="Peptidase_S1_PA"/>
</dbReference>
<feature type="domain" description="PDZ" evidence="3">
    <location>
        <begin position="252"/>
        <end position="353"/>
    </location>
</feature>
<reference evidence="4 5" key="1">
    <citation type="submission" date="2018-09" db="EMBL/GenBank/DDBJ databases">
        <authorList>
            <person name="Zhu H."/>
        </authorList>
    </citation>
    <scope>NUCLEOTIDE SEQUENCE [LARGE SCALE GENOMIC DNA]</scope>
    <source>
        <strain evidence="4 5">K2S05-167</strain>
    </source>
</reference>
<evidence type="ECO:0000313" key="4">
    <source>
        <dbReference type="EMBL" id="RJF72922.1"/>
    </source>
</evidence>
<keyword evidence="2" id="KW-0378">Hydrolase</keyword>
<protein>
    <submittedName>
        <fullName evidence="4">Serine protease</fullName>
    </submittedName>
</protein>
<evidence type="ECO:0000256" key="1">
    <source>
        <dbReference type="ARBA" id="ARBA00022670"/>
    </source>
</evidence>
<organism evidence="4 5">
    <name type="scientific">Deinococcus cavernae</name>
    <dbReference type="NCBI Taxonomy" id="2320857"/>
    <lineage>
        <taxon>Bacteria</taxon>
        <taxon>Thermotogati</taxon>
        <taxon>Deinococcota</taxon>
        <taxon>Deinococci</taxon>
        <taxon>Deinococcales</taxon>
        <taxon>Deinococcaceae</taxon>
        <taxon>Deinococcus</taxon>
    </lineage>
</organism>
<evidence type="ECO:0000313" key="5">
    <source>
        <dbReference type="Proteomes" id="UP000286287"/>
    </source>
</evidence>
<sequence>MTRIRHFLLFGFLFLSAHGQAEGRAEVLPSGVWHENPLLRAPLSGPEQTGLAAQYRRARPATFLIADCPPAKCKPTDGVGTGFLIGSDGTALTAYHVVFQVRHPSVMMSDGRRYEAQVIGYDDQHDLAVLKVKVPQGTPFLPLSAGAFNPGDAVMVIGNGGQEFLKAKTGRLLALDADAGRADFPPGTWQLSAPIMPGDSGAPVLNFKGEVGGVVSFLRVSSDTNVMAFAVPVAAHDTRLAALKKGLKRDAPIIGVGLNGPAALLFDLPASEFLKATRAQGLDLGKTPGAFFTSVTLGSPAARAGLKPVNYQGKGDVVTHVDGERVLNFSEFQYEVREHAPGETVTLTVLRGGKTVKLQMKLIGRATVKN</sequence>
<dbReference type="AlphaFoldDB" id="A0A418VA48"/>
<dbReference type="Pfam" id="PF13180">
    <property type="entry name" value="PDZ_2"/>
    <property type="match status" value="1"/>
</dbReference>